<reference evidence="3 4" key="1">
    <citation type="submission" date="2019-03" db="EMBL/GenBank/DDBJ databases">
        <title>First draft genome of Liparis tanakae, snailfish: a comprehensive survey of snailfish specific genes.</title>
        <authorList>
            <person name="Kim W."/>
            <person name="Song I."/>
            <person name="Jeong J.-H."/>
            <person name="Kim D."/>
            <person name="Kim S."/>
            <person name="Ryu S."/>
            <person name="Song J.Y."/>
            <person name="Lee S.K."/>
        </authorList>
    </citation>
    <scope>NUCLEOTIDE SEQUENCE [LARGE SCALE GENOMIC DNA]</scope>
    <source>
        <tissue evidence="3">Muscle</tissue>
    </source>
</reference>
<name>A0A4Z2J5C8_9TELE</name>
<sequence>MYIIHFIICLCVFNKETTTLNSTTASPTIAATTAASVATTAASVATTVAATIAEAVITTELTFRSPSETFTSDLLDTSSAAFKTRAALLVSTLGPFYKEAFSSFRTITVNSFSEGSIIQTIGLGFPSTSAPNGTQIGNVLVAAASNITAFGIDTNSISVDGTQVSSGVSHKITLFTASFLVLMSWIVSSQQ</sequence>
<evidence type="ECO:0000313" key="4">
    <source>
        <dbReference type="Proteomes" id="UP000314294"/>
    </source>
</evidence>
<feature type="chain" id="PRO_5021309818" description="SEA domain-containing protein" evidence="1">
    <location>
        <begin position="20"/>
        <end position="191"/>
    </location>
</feature>
<keyword evidence="1" id="KW-0732">Signal</keyword>
<dbReference type="PROSITE" id="PS50024">
    <property type="entry name" value="SEA"/>
    <property type="match status" value="1"/>
</dbReference>
<protein>
    <recommendedName>
        <fullName evidence="2">SEA domain-containing protein</fullName>
    </recommendedName>
</protein>
<evidence type="ECO:0000259" key="2">
    <source>
        <dbReference type="PROSITE" id="PS50024"/>
    </source>
</evidence>
<feature type="domain" description="SEA" evidence="2">
    <location>
        <begin position="55"/>
        <end position="164"/>
    </location>
</feature>
<dbReference type="InterPro" id="IPR000082">
    <property type="entry name" value="SEA_dom"/>
</dbReference>
<dbReference type="EMBL" id="SRLO01000022">
    <property type="protein sequence ID" value="TNN85217.1"/>
    <property type="molecule type" value="Genomic_DNA"/>
</dbReference>
<gene>
    <name evidence="3" type="ORF">EYF80_004567</name>
</gene>
<evidence type="ECO:0000256" key="1">
    <source>
        <dbReference type="SAM" id="SignalP"/>
    </source>
</evidence>
<proteinExistence type="predicted"/>
<dbReference type="OrthoDB" id="8965174at2759"/>
<dbReference type="AlphaFoldDB" id="A0A4Z2J5C8"/>
<dbReference type="SUPFAM" id="SSF82671">
    <property type="entry name" value="SEA domain"/>
    <property type="match status" value="1"/>
</dbReference>
<keyword evidence="4" id="KW-1185">Reference proteome</keyword>
<dbReference type="Proteomes" id="UP000314294">
    <property type="component" value="Unassembled WGS sequence"/>
</dbReference>
<organism evidence="3 4">
    <name type="scientific">Liparis tanakae</name>
    <name type="common">Tanaka's snailfish</name>
    <dbReference type="NCBI Taxonomy" id="230148"/>
    <lineage>
        <taxon>Eukaryota</taxon>
        <taxon>Metazoa</taxon>
        <taxon>Chordata</taxon>
        <taxon>Craniata</taxon>
        <taxon>Vertebrata</taxon>
        <taxon>Euteleostomi</taxon>
        <taxon>Actinopterygii</taxon>
        <taxon>Neopterygii</taxon>
        <taxon>Teleostei</taxon>
        <taxon>Neoteleostei</taxon>
        <taxon>Acanthomorphata</taxon>
        <taxon>Eupercaria</taxon>
        <taxon>Perciformes</taxon>
        <taxon>Cottioidei</taxon>
        <taxon>Cottales</taxon>
        <taxon>Liparidae</taxon>
        <taxon>Liparis</taxon>
    </lineage>
</organism>
<accession>A0A4Z2J5C8</accession>
<comment type="caution">
    <text evidence="3">The sequence shown here is derived from an EMBL/GenBank/DDBJ whole genome shotgun (WGS) entry which is preliminary data.</text>
</comment>
<feature type="signal peptide" evidence="1">
    <location>
        <begin position="1"/>
        <end position="19"/>
    </location>
</feature>
<dbReference type="InterPro" id="IPR036364">
    <property type="entry name" value="SEA_dom_sf"/>
</dbReference>
<evidence type="ECO:0000313" key="3">
    <source>
        <dbReference type="EMBL" id="TNN85217.1"/>
    </source>
</evidence>